<protein>
    <submittedName>
        <fullName evidence="3">Enoyl-CoA hydratase</fullName>
    </submittedName>
</protein>
<keyword evidence="2" id="KW-0456">Lyase</keyword>
<accession>A0ABY4W6V2</accession>
<evidence type="ECO:0000256" key="1">
    <source>
        <dbReference type="ARBA" id="ARBA00005254"/>
    </source>
</evidence>
<proteinExistence type="inferred from homology"/>
<evidence type="ECO:0000313" key="4">
    <source>
        <dbReference type="Proteomes" id="UP001056291"/>
    </source>
</evidence>
<dbReference type="InterPro" id="IPR014748">
    <property type="entry name" value="Enoyl-CoA_hydra_C"/>
</dbReference>
<dbReference type="RefSeq" id="WP_251937194.1">
    <property type="nucleotide sequence ID" value="NZ_CP098747.1"/>
</dbReference>
<dbReference type="Proteomes" id="UP001056291">
    <property type="component" value="Chromosome"/>
</dbReference>
<dbReference type="InterPro" id="IPR029045">
    <property type="entry name" value="ClpP/crotonase-like_dom_sf"/>
</dbReference>
<evidence type="ECO:0000313" key="3">
    <source>
        <dbReference type="EMBL" id="USG62916.1"/>
    </source>
</evidence>
<dbReference type="Pfam" id="PF00378">
    <property type="entry name" value="ECH_1"/>
    <property type="match status" value="1"/>
</dbReference>
<dbReference type="EMBL" id="CP098747">
    <property type="protein sequence ID" value="USG62916.1"/>
    <property type="molecule type" value="Genomic_DNA"/>
</dbReference>
<sequence>MTDHLLVTKENGIATITMNRPEARNALSLEMREGLFLAVTDIETDDSVRCVVIKGAGDHFMAGGDVKSFNDFVNKTPEERRQNFERRIHNLHPTMFTLQRMNKPVIASVQGAAAGFGLSLMMACDMVIAAEDAFFTLAYIGIATTPDGSGTHSLPRIVGLKKAMEIAMLGDRFGTEAAREMGMINFVVPKDELSAETDKLASRLAKGPTFALGRTKALLNASLGNSMESQLSLEAQSFAACAASDDWVEGVKAFKEKRKPEFKGK</sequence>
<reference evidence="3" key="1">
    <citation type="submission" date="2022-06" db="EMBL/GenBank/DDBJ databases">
        <title>Sneathiella actinostolidae sp. nov., isolated from a sea anemonein the Western Pacific Ocean.</title>
        <authorList>
            <person name="Wei M.J."/>
        </authorList>
    </citation>
    <scope>NUCLEOTIDE SEQUENCE</scope>
    <source>
        <strain evidence="3">PHK-P5</strain>
    </source>
</reference>
<gene>
    <name evidence="3" type="ORF">NBZ79_07990</name>
</gene>
<organism evidence="3 4">
    <name type="scientific">Sneathiella marina</name>
    <dbReference type="NCBI Taxonomy" id="2950108"/>
    <lineage>
        <taxon>Bacteria</taxon>
        <taxon>Pseudomonadati</taxon>
        <taxon>Pseudomonadota</taxon>
        <taxon>Alphaproteobacteria</taxon>
        <taxon>Sneathiellales</taxon>
        <taxon>Sneathiellaceae</taxon>
        <taxon>Sneathiella</taxon>
    </lineage>
</organism>
<dbReference type="InterPro" id="IPR001753">
    <property type="entry name" value="Enoyl-CoA_hydra/iso"/>
</dbReference>
<evidence type="ECO:0000256" key="2">
    <source>
        <dbReference type="ARBA" id="ARBA00023239"/>
    </source>
</evidence>
<name>A0ABY4W6V2_9PROT</name>
<dbReference type="Gene3D" id="3.90.226.10">
    <property type="entry name" value="2-enoyl-CoA Hydratase, Chain A, domain 1"/>
    <property type="match status" value="1"/>
</dbReference>
<dbReference type="PANTHER" id="PTHR11941:SF133">
    <property type="entry name" value="1,2-EPOXYPHENYLACETYL-COA ISOMERASE"/>
    <property type="match status" value="1"/>
</dbReference>
<comment type="similarity">
    <text evidence="1">Belongs to the enoyl-CoA hydratase/isomerase family.</text>
</comment>
<dbReference type="PANTHER" id="PTHR11941">
    <property type="entry name" value="ENOYL-COA HYDRATASE-RELATED"/>
    <property type="match status" value="1"/>
</dbReference>
<keyword evidence="4" id="KW-1185">Reference proteome</keyword>
<dbReference type="SUPFAM" id="SSF52096">
    <property type="entry name" value="ClpP/crotonase"/>
    <property type="match status" value="1"/>
</dbReference>
<dbReference type="Gene3D" id="1.10.12.10">
    <property type="entry name" value="Lyase 2-enoyl-coa Hydratase, Chain A, domain 2"/>
    <property type="match status" value="1"/>
</dbReference>
<dbReference type="CDD" id="cd06558">
    <property type="entry name" value="crotonase-like"/>
    <property type="match status" value="1"/>
</dbReference>